<feature type="compositionally biased region" description="Basic and acidic residues" evidence="1">
    <location>
        <begin position="916"/>
        <end position="931"/>
    </location>
</feature>
<evidence type="ECO:0000259" key="2">
    <source>
        <dbReference type="PROSITE" id="PS50948"/>
    </source>
</evidence>
<dbReference type="PROSITE" id="PS50948">
    <property type="entry name" value="PAN"/>
    <property type="match status" value="1"/>
</dbReference>
<keyword evidence="4" id="KW-1185">Reference proteome</keyword>
<feature type="compositionally biased region" description="Basic residues" evidence="1">
    <location>
        <begin position="828"/>
        <end position="844"/>
    </location>
</feature>
<organism evidence="3 4">
    <name type="scientific">Emiliania huxleyi (strain CCMP1516)</name>
    <dbReference type="NCBI Taxonomy" id="280463"/>
    <lineage>
        <taxon>Eukaryota</taxon>
        <taxon>Haptista</taxon>
        <taxon>Haptophyta</taxon>
        <taxon>Prymnesiophyceae</taxon>
        <taxon>Isochrysidales</taxon>
        <taxon>Noelaerhabdaceae</taxon>
        <taxon>Emiliania</taxon>
    </lineage>
</organism>
<feature type="compositionally biased region" description="Pro residues" evidence="1">
    <location>
        <begin position="332"/>
        <end position="357"/>
    </location>
</feature>
<proteinExistence type="predicted"/>
<dbReference type="PANTHER" id="PTHR43264:SF1">
    <property type="entry name" value="INOSINE_URIDINE-PREFERRING NUCLEOSIDE HYDROLASE DOMAIN-CONTAINING PROTEIN"/>
    <property type="match status" value="1"/>
</dbReference>
<sequence>MPCAPSCTPTVLANRAGAFSCAARLGWLQSTRGGGLTEHAACTTVAGEFPVECGDCAPLSLVAQPHAASRVVPPAAPPPSPPWHLLKLPRPSPPSPPLPPGMPPPTWPPSPLPPSPPVAPPLPPPPSPSPSPLSPPPTAKPPHAPPPNAPPPPPPSSPPSTPPQPPAAAPSEPPPPQPPAAAPPEPPPPPPPPPPPLPPPPPSPPLPPPPPPPHTPPPPPPHTPPPPPPPPTPPPPTRPPPGLWHDPIEGSDGCCRTDAVGVSTPHASTFTRAWAAGLEECKGRCLTHLQTCTAIGYNRVSQACEVHTSPAVAHTAAGTPCTCLLFKTAPPPPGAPPPPPTSPPSTPPPPLQPPTSPPAVRLILDTDMGCGACRDVDDVVALCALHALADNGEVELLAVVQDSAPPAGAGVISVVNHFYGRDHIPIGAYKGSGLTLAGEPPLTFVDSVLKAFPSPIRNASQVPDAVDVYRRVLAASPPRSVTIASVGYALVAEKVALLSIMAGDYPTSGPRFAECNACGCFNGADAVSRATAAAASSFVAANVPPSVRTIYLGWRVGDVVRTGAVMELHALMDFRDRAGWGWGPGGRSSYDPLAALLAVRGVSREGVGLSECTQCDGVNSIDPKSGKNEWLPGRRSNQSYVELTDRMRAQEAIDALLCQPRPPPPPPPPPPPLPPLPPPPPHTPPPPQSGGESVLVRPGHLSEVAAAPPVPPVPPAHVAKGDTPSESATPSWEGLLARMASRMAQSVGQSLAEALELDAASGVQRRLLGSVELSALLGAVAAGCCVACRHRRRRRRERRFDQLADEPDQPDHQELHGEGRSEAFGTERRKKQVPQRGDRVKHGRRGEGTVAELLPDGRSRIVFDEEEEHGEHRYIGQLEGAAPLDSPQRRQATRSHVEEAARRAKLEASAAAGRRALKELQKEQARQKEAQQEAQTRQLLRALALGQTQPSLARSPSPVRSRSRSLPIP</sequence>
<dbReference type="EnsemblProtists" id="EOD36495">
    <property type="protein sequence ID" value="EOD36495"/>
    <property type="gene ID" value="EMIHUDRAFT_110161"/>
</dbReference>
<dbReference type="STRING" id="2903.R1FC05"/>
<dbReference type="InterPro" id="IPR003609">
    <property type="entry name" value="Pan_app"/>
</dbReference>
<evidence type="ECO:0000313" key="3">
    <source>
        <dbReference type="EnsemblProtists" id="EOD36495"/>
    </source>
</evidence>
<feature type="compositionally biased region" description="Pro residues" evidence="1">
    <location>
        <begin position="90"/>
        <end position="242"/>
    </location>
</feature>
<feature type="region of interest" description="Disordered" evidence="1">
    <location>
        <begin position="332"/>
        <end position="358"/>
    </location>
</feature>
<dbReference type="AlphaFoldDB" id="A0A0D3KL60"/>
<feature type="region of interest" description="Disordered" evidence="1">
    <location>
        <begin position="799"/>
        <end position="849"/>
    </location>
</feature>
<reference evidence="4" key="1">
    <citation type="journal article" date="2013" name="Nature">
        <title>Pan genome of the phytoplankton Emiliania underpins its global distribution.</title>
        <authorList>
            <person name="Read B.A."/>
            <person name="Kegel J."/>
            <person name="Klute M.J."/>
            <person name="Kuo A."/>
            <person name="Lefebvre S.C."/>
            <person name="Maumus F."/>
            <person name="Mayer C."/>
            <person name="Miller J."/>
            <person name="Monier A."/>
            <person name="Salamov A."/>
            <person name="Young J."/>
            <person name="Aguilar M."/>
            <person name="Claverie J.M."/>
            <person name="Frickenhaus S."/>
            <person name="Gonzalez K."/>
            <person name="Herman E.K."/>
            <person name="Lin Y.C."/>
            <person name="Napier J."/>
            <person name="Ogata H."/>
            <person name="Sarno A.F."/>
            <person name="Shmutz J."/>
            <person name="Schroeder D."/>
            <person name="de Vargas C."/>
            <person name="Verret F."/>
            <person name="von Dassow P."/>
            <person name="Valentin K."/>
            <person name="Van de Peer Y."/>
            <person name="Wheeler G."/>
            <person name="Dacks J.B."/>
            <person name="Delwiche C.F."/>
            <person name="Dyhrman S.T."/>
            <person name="Glockner G."/>
            <person name="John U."/>
            <person name="Richards T."/>
            <person name="Worden A.Z."/>
            <person name="Zhang X."/>
            <person name="Grigoriev I.V."/>
            <person name="Allen A.E."/>
            <person name="Bidle K."/>
            <person name="Borodovsky M."/>
            <person name="Bowler C."/>
            <person name="Brownlee C."/>
            <person name="Cock J.M."/>
            <person name="Elias M."/>
            <person name="Gladyshev V.N."/>
            <person name="Groth M."/>
            <person name="Guda C."/>
            <person name="Hadaegh A."/>
            <person name="Iglesias-Rodriguez M.D."/>
            <person name="Jenkins J."/>
            <person name="Jones B.M."/>
            <person name="Lawson T."/>
            <person name="Leese F."/>
            <person name="Lindquist E."/>
            <person name="Lobanov A."/>
            <person name="Lomsadze A."/>
            <person name="Malik S.B."/>
            <person name="Marsh M.E."/>
            <person name="Mackinder L."/>
            <person name="Mock T."/>
            <person name="Mueller-Roeber B."/>
            <person name="Pagarete A."/>
            <person name="Parker M."/>
            <person name="Probert I."/>
            <person name="Quesneville H."/>
            <person name="Raines C."/>
            <person name="Rensing S.A."/>
            <person name="Riano-Pachon D.M."/>
            <person name="Richier S."/>
            <person name="Rokitta S."/>
            <person name="Shiraiwa Y."/>
            <person name="Soanes D.M."/>
            <person name="van der Giezen M."/>
            <person name="Wahlund T.M."/>
            <person name="Williams B."/>
            <person name="Wilson W."/>
            <person name="Wolfe G."/>
            <person name="Wurch L.L."/>
        </authorList>
    </citation>
    <scope>NUCLEOTIDE SEQUENCE</scope>
</reference>
<evidence type="ECO:0000256" key="1">
    <source>
        <dbReference type="SAM" id="MobiDB-lite"/>
    </source>
</evidence>
<reference evidence="3" key="2">
    <citation type="submission" date="2024-10" db="UniProtKB">
        <authorList>
            <consortium name="EnsemblProtists"/>
        </authorList>
    </citation>
    <scope>IDENTIFICATION</scope>
</reference>
<feature type="region of interest" description="Disordered" evidence="1">
    <location>
        <begin position="657"/>
        <end position="730"/>
    </location>
</feature>
<dbReference type="PANTHER" id="PTHR43264">
    <property type="match status" value="1"/>
</dbReference>
<dbReference type="KEGG" id="ehx:EMIHUDRAFT_110161"/>
<dbReference type="GeneID" id="17281765"/>
<dbReference type="RefSeq" id="XP_005788924.1">
    <property type="nucleotide sequence ID" value="XM_005788867.1"/>
</dbReference>
<dbReference type="InterPro" id="IPR036452">
    <property type="entry name" value="Ribo_hydro-like"/>
</dbReference>
<evidence type="ECO:0000313" key="4">
    <source>
        <dbReference type="Proteomes" id="UP000013827"/>
    </source>
</evidence>
<feature type="region of interest" description="Disordered" evidence="1">
    <location>
        <begin position="866"/>
        <end position="969"/>
    </location>
</feature>
<dbReference type="HOGENOM" id="CLU_305991_0_0_1"/>
<feature type="compositionally biased region" description="Pro residues" evidence="1">
    <location>
        <begin position="660"/>
        <end position="688"/>
    </location>
</feature>
<dbReference type="SUPFAM" id="SSF53590">
    <property type="entry name" value="Nucleoside hydrolase"/>
    <property type="match status" value="1"/>
</dbReference>
<accession>A0A0D3KL60</accession>
<dbReference type="PaxDb" id="2903-EOD36495"/>
<feature type="compositionally biased region" description="Low complexity" evidence="1">
    <location>
        <begin position="932"/>
        <end position="969"/>
    </location>
</feature>
<feature type="compositionally biased region" description="Basic and acidic residues" evidence="1">
    <location>
        <begin position="809"/>
        <end position="827"/>
    </location>
</feature>
<name>A0A0D3KL60_EMIH1</name>
<feature type="domain" description="Apple" evidence="2">
    <location>
        <begin position="255"/>
        <end position="323"/>
    </location>
</feature>
<feature type="region of interest" description="Disordered" evidence="1">
    <location>
        <begin position="70"/>
        <end position="258"/>
    </location>
</feature>
<dbReference type="Gene3D" id="3.90.245.10">
    <property type="entry name" value="Ribonucleoside hydrolase-like"/>
    <property type="match status" value="1"/>
</dbReference>
<feature type="compositionally biased region" description="Basic and acidic residues" evidence="1">
    <location>
        <begin position="895"/>
        <end position="906"/>
    </location>
</feature>
<protein>
    <recommendedName>
        <fullName evidence="2">Apple domain-containing protein</fullName>
    </recommendedName>
</protein>
<dbReference type="Proteomes" id="UP000013827">
    <property type="component" value="Unassembled WGS sequence"/>
</dbReference>
<dbReference type="GO" id="GO:0016799">
    <property type="term" value="F:hydrolase activity, hydrolyzing N-glycosyl compounds"/>
    <property type="evidence" value="ECO:0007669"/>
    <property type="project" value="InterPro"/>
</dbReference>